<evidence type="ECO:0000313" key="3">
    <source>
        <dbReference type="EMBL" id="CAB5036892.1"/>
    </source>
</evidence>
<dbReference type="AlphaFoldDB" id="A0A6J7IZT7"/>
<accession>A0A6J7IZT7</accession>
<protein>
    <submittedName>
        <fullName evidence="2">Unannotated protein</fullName>
    </submittedName>
</protein>
<organism evidence="2">
    <name type="scientific">freshwater metagenome</name>
    <dbReference type="NCBI Taxonomy" id="449393"/>
    <lineage>
        <taxon>unclassified sequences</taxon>
        <taxon>metagenomes</taxon>
        <taxon>ecological metagenomes</taxon>
    </lineage>
</organism>
<dbReference type="InterPro" id="IPR036259">
    <property type="entry name" value="MFS_trans_sf"/>
</dbReference>
<gene>
    <name evidence="2" type="ORF">UFOPK3752_00757</name>
    <name evidence="3" type="ORF">UFOPK4150_01715</name>
</gene>
<dbReference type="EMBL" id="CAFBND010000022">
    <property type="protein sequence ID" value="CAB4936376.1"/>
    <property type="molecule type" value="Genomic_DNA"/>
</dbReference>
<feature type="transmembrane region" description="Helical" evidence="1">
    <location>
        <begin position="83"/>
        <end position="104"/>
    </location>
</feature>
<reference evidence="2" key="1">
    <citation type="submission" date="2020-05" db="EMBL/GenBank/DDBJ databases">
        <authorList>
            <person name="Chiriac C."/>
            <person name="Salcher M."/>
            <person name="Ghai R."/>
            <person name="Kavagutti S V."/>
        </authorList>
    </citation>
    <scope>NUCLEOTIDE SEQUENCE</scope>
</reference>
<keyword evidence="1" id="KW-1133">Transmembrane helix</keyword>
<keyword evidence="1" id="KW-0812">Transmembrane</keyword>
<evidence type="ECO:0000313" key="2">
    <source>
        <dbReference type="EMBL" id="CAB4936376.1"/>
    </source>
</evidence>
<dbReference type="PANTHER" id="PTHR42910">
    <property type="entry name" value="TRANSPORTER SCO4007-RELATED"/>
    <property type="match status" value="1"/>
</dbReference>
<dbReference type="SUPFAM" id="SSF103473">
    <property type="entry name" value="MFS general substrate transporter"/>
    <property type="match status" value="1"/>
</dbReference>
<dbReference type="Gene3D" id="1.20.1250.20">
    <property type="entry name" value="MFS general substrate transporter like domains"/>
    <property type="match status" value="1"/>
</dbReference>
<dbReference type="EMBL" id="CAFBPU010000039">
    <property type="protein sequence ID" value="CAB5036892.1"/>
    <property type="molecule type" value="Genomic_DNA"/>
</dbReference>
<dbReference type="PANTHER" id="PTHR42910:SF1">
    <property type="entry name" value="MAJOR FACILITATOR SUPERFAMILY (MFS) PROFILE DOMAIN-CONTAINING PROTEIN"/>
    <property type="match status" value="1"/>
</dbReference>
<evidence type="ECO:0000256" key="1">
    <source>
        <dbReference type="SAM" id="Phobius"/>
    </source>
</evidence>
<name>A0A6J7IZT7_9ZZZZ</name>
<proteinExistence type="predicted"/>
<sequence>MSAETMWWHRGLAPSFGLLALVTCVIGLFSVDGQRLVPFAAELAEPAHHGRVVSHMMTGPLGGILLSRAVACFVSELGGWHALYYVGAVLMAVLAVPLHVMLSLKRERPCIPYRRLGG</sequence>
<feature type="transmembrane region" description="Helical" evidence="1">
    <location>
        <begin position="12"/>
        <end position="31"/>
    </location>
</feature>
<keyword evidence="1" id="KW-0472">Membrane</keyword>